<reference evidence="1 2" key="1">
    <citation type="journal article" date="2010" name="Virol. J.">
        <title>Genomes of the T4-related bacteriophages as windows on microbial genome evolution.</title>
        <authorList>
            <person name="Petrov V.M."/>
            <person name="Ratnayaka S."/>
            <person name="Nolan J.M."/>
            <person name="Miller E.S."/>
            <person name="Karam J.D."/>
        </authorList>
    </citation>
    <scope>NUCLEOTIDE SEQUENCE [LARGE SCALE GENOMIC DNA]</scope>
</reference>
<protein>
    <submittedName>
        <fullName evidence="1">Uncharacterized protein</fullName>
    </submittedName>
</protein>
<dbReference type="EMBL" id="GU459069">
    <property type="protein sequence ID" value="ADQ53403.1"/>
    <property type="molecule type" value="Genomic_DNA"/>
</dbReference>
<sequence>MENVMLMKVRNFTYYDPRTMQYIVDDQEGTSDRVCMFSNPIISDRVCSMVSNDIISKKEVYKEEKIVKNKNAEYISKFSSSLNGLSKSIIASGIEETPYTWWTHNPTRGGFKANPDIPPVVAVKNMEDLKFLSREISKTKNAKITFIGLINLSYLDLSYNDGEVKIQSIDIVNPPNVFYNYIGYVFSYGSTSNTFCLRLVDGGKGRFDKNVVDIMNGYDNNGISKDLQDFIKECRYELGVYNEK</sequence>
<accession>E5DSN0</accession>
<keyword evidence="2" id="KW-1185">Reference proteome</keyword>
<dbReference type="KEGG" id="vg:10323673"/>
<dbReference type="RefSeq" id="YP_004301233.1">
    <property type="nucleotide sequence ID" value="NC_015251.1"/>
</dbReference>
<name>E5DSN0_9CAUD</name>
<proteinExistence type="predicted"/>
<gene>
    <name evidence="1" type="ORF">65p396</name>
</gene>
<evidence type="ECO:0000313" key="1">
    <source>
        <dbReference type="EMBL" id="ADQ53403.1"/>
    </source>
</evidence>
<evidence type="ECO:0000313" key="2">
    <source>
        <dbReference type="Proteomes" id="UP000008727"/>
    </source>
</evidence>
<dbReference type="Proteomes" id="UP000008727">
    <property type="component" value="Segment"/>
</dbReference>
<organism evidence="1 2">
    <name type="scientific">Aeromonas phage 65</name>
    <dbReference type="NCBI Taxonomy" id="2919549"/>
    <lineage>
        <taxon>Viruses</taxon>
        <taxon>Duplodnaviria</taxon>
        <taxon>Heunggongvirae</taxon>
        <taxon>Uroviricota</taxon>
        <taxon>Caudoviricetes</taxon>
        <taxon>Pantevenvirales</taxon>
        <taxon>Straboviridae</taxon>
        <taxon>Emmerichvirinae</taxon>
        <taxon>Ishigurovirus</taxon>
        <taxon>Ishigurovirus osborne</taxon>
    </lineage>
</organism>